<dbReference type="OrthoDB" id="2985014at2759"/>
<keyword evidence="5 6" id="KW-0472">Membrane</keyword>
<dbReference type="InterPro" id="IPR036259">
    <property type="entry name" value="MFS_trans_sf"/>
</dbReference>
<comment type="subcellular location">
    <subcellularLocation>
        <location evidence="1">Membrane</location>
        <topology evidence="1">Multi-pass membrane protein</topology>
    </subcellularLocation>
</comment>
<dbReference type="GO" id="GO:0005886">
    <property type="term" value="C:plasma membrane"/>
    <property type="evidence" value="ECO:0007669"/>
    <property type="project" value="TreeGrafter"/>
</dbReference>
<feature type="transmembrane region" description="Helical" evidence="6">
    <location>
        <begin position="306"/>
        <end position="328"/>
    </location>
</feature>
<dbReference type="GO" id="GO:0022857">
    <property type="term" value="F:transmembrane transporter activity"/>
    <property type="evidence" value="ECO:0007669"/>
    <property type="project" value="InterPro"/>
</dbReference>
<dbReference type="PANTHER" id="PTHR43791">
    <property type="entry name" value="PERMEASE-RELATED"/>
    <property type="match status" value="1"/>
</dbReference>
<sequence length="522" mass="58021">MFGFGDKKAAANAETESPIPSVIDDAGVLGEKTFYANKDAQGNDVVDANAPAVCPPHTTEAALMRRVDMRVIPCLCVLYLLAFLDRVNIANAKSFGLVEDLHLIDVTGKTSSVKYNTALTIFFVPYIFFEIPANILLKKLRPHVWLSGCMFTFGLVSICQGLVQNYSGLLATRFFLGMMEAGMFPGCFFLIGLWYKRTEAQRRYSFFFSSTTLAGGFAGLLASAIGKMDMLSGYRGWRWIFILEGVLTCVVAIMFFFMLPSFPENAKWLTEDERAYVIGRLRVDQGRSAAERSITLRDVGRVFKDYKIYIGGIMYFGLIVPAYSYAFFAPAIISSLNYSPIQTQLRSVPPWAAAFGFSMIVAWFSDRTGHRFAFCLLPMCVSMVGFAMLFSIHNNVMAQYSALFLIAMGTYSAMPVIVCWFNMNLGGHHRRAVGTAWQVGFGNIGGIIATYSFLDSDKKNHYRNGYSICIGFICLSAAACCAYAVAVVYENRKRDKAVGTSMLTEDEKAELGDLSPDYRYLL</sequence>
<evidence type="ECO:0000256" key="6">
    <source>
        <dbReference type="SAM" id="Phobius"/>
    </source>
</evidence>
<proteinExistence type="predicted"/>
<keyword evidence="4 6" id="KW-1133">Transmembrane helix</keyword>
<keyword evidence="3 6" id="KW-0812">Transmembrane</keyword>
<feature type="transmembrane region" description="Helical" evidence="6">
    <location>
        <begin position="398"/>
        <end position="421"/>
    </location>
</feature>
<dbReference type="Pfam" id="PF07690">
    <property type="entry name" value="MFS_1"/>
    <property type="match status" value="1"/>
</dbReference>
<dbReference type="EMBL" id="KV441392">
    <property type="protein sequence ID" value="OAF60208.1"/>
    <property type="molecule type" value="Genomic_DNA"/>
</dbReference>
<organism evidence="8">
    <name type="scientific">Pseudogymnoascus destructans</name>
    <dbReference type="NCBI Taxonomy" id="655981"/>
    <lineage>
        <taxon>Eukaryota</taxon>
        <taxon>Fungi</taxon>
        <taxon>Dikarya</taxon>
        <taxon>Ascomycota</taxon>
        <taxon>Pezizomycotina</taxon>
        <taxon>Leotiomycetes</taxon>
        <taxon>Thelebolales</taxon>
        <taxon>Thelebolaceae</taxon>
        <taxon>Pseudogymnoascus</taxon>
    </lineage>
</organism>
<feature type="transmembrane region" description="Helical" evidence="6">
    <location>
        <begin position="372"/>
        <end position="392"/>
    </location>
</feature>
<dbReference type="FunFam" id="1.20.1250.20:FF:000068">
    <property type="entry name" value="MFS general substrate transporter"/>
    <property type="match status" value="1"/>
</dbReference>
<dbReference type="Proteomes" id="UP000077154">
    <property type="component" value="Unassembled WGS sequence"/>
</dbReference>
<dbReference type="Gene3D" id="1.20.1250.20">
    <property type="entry name" value="MFS general substrate transporter like domains"/>
    <property type="match status" value="2"/>
</dbReference>
<keyword evidence="2" id="KW-0813">Transport</keyword>
<feature type="transmembrane region" description="Helical" evidence="6">
    <location>
        <begin position="465"/>
        <end position="489"/>
    </location>
</feature>
<feature type="transmembrane region" description="Helical" evidence="6">
    <location>
        <begin position="348"/>
        <end position="365"/>
    </location>
</feature>
<dbReference type="InterPro" id="IPR011701">
    <property type="entry name" value="MFS"/>
</dbReference>
<feature type="domain" description="Major facilitator superfamily (MFS) profile" evidence="7">
    <location>
        <begin position="71"/>
        <end position="494"/>
    </location>
</feature>
<protein>
    <recommendedName>
        <fullName evidence="7">Major facilitator superfamily (MFS) profile domain-containing protein</fullName>
    </recommendedName>
</protein>
<feature type="transmembrane region" description="Helical" evidence="6">
    <location>
        <begin position="206"/>
        <end position="225"/>
    </location>
</feature>
<evidence type="ECO:0000256" key="5">
    <source>
        <dbReference type="ARBA" id="ARBA00023136"/>
    </source>
</evidence>
<feature type="transmembrane region" description="Helical" evidence="6">
    <location>
        <begin position="71"/>
        <end position="89"/>
    </location>
</feature>
<evidence type="ECO:0000256" key="1">
    <source>
        <dbReference type="ARBA" id="ARBA00004141"/>
    </source>
</evidence>
<dbReference type="InterPro" id="IPR020846">
    <property type="entry name" value="MFS_dom"/>
</dbReference>
<feature type="transmembrane region" description="Helical" evidence="6">
    <location>
        <begin position="175"/>
        <end position="194"/>
    </location>
</feature>
<dbReference type="eggNOG" id="KOG2533">
    <property type="taxonomic scope" value="Eukaryota"/>
</dbReference>
<evidence type="ECO:0000256" key="4">
    <source>
        <dbReference type="ARBA" id="ARBA00022989"/>
    </source>
</evidence>
<dbReference type="AlphaFoldDB" id="A0A177ADN8"/>
<dbReference type="FunFam" id="1.20.1250.20:FF:000034">
    <property type="entry name" value="MFS general substrate transporter"/>
    <property type="match status" value="1"/>
</dbReference>
<dbReference type="PROSITE" id="PS50850">
    <property type="entry name" value="MFS"/>
    <property type="match status" value="1"/>
</dbReference>
<feature type="transmembrane region" description="Helical" evidence="6">
    <location>
        <begin position="237"/>
        <end position="259"/>
    </location>
</feature>
<evidence type="ECO:0000256" key="3">
    <source>
        <dbReference type="ARBA" id="ARBA00022692"/>
    </source>
</evidence>
<feature type="transmembrane region" description="Helical" evidence="6">
    <location>
        <begin position="433"/>
        <end position="453"/>
    </location>
</feature>
<name>A0A177ADN8_9PEZI</name>
<dbReference type="VEuPathDB" id="FungiDB:GMDG_03972"/>
<reference evidence="8" key="1">
    <citation type="submission" date="2016-03" db="EMBL/GenBank/DDBJ databases">
        <title>Updated assembly of Pseudogymnoascus destructans, the fungus causing white-nose syndrome of bats.</title>
        <authorList>
            <person name="Palmer J.M."/>
            <person name="Drees K.P."/>
            <person name="Foster J.T."/>
            <person name="Lindner D.L."/>
        </authorList>
    </citation>
    <scope>NUCLEOTIDE SEQUENCE [LARGE SCALE GENOMIC DNA]</scope>
    <source>
        <strain evidence="8">20631-21</strain>
    </source>
</reference>
<dbReference type="RefSeq" id="XP_024325490.1">
    <property type="nucleotide sequence ID" value="XM_024466808.1"/>
</dbReference>
<dbReference type="SUPFAM" id="SSF103473">
    <property type="entry name" value="MFS general substrate transporter"/>
    <property type="match status" value="1"/>
</dbReference>
<dbReference type="GeneID" id="36286236"/>
<evidence type="ECO:0000259" key="7">
    <source>
        <dbReference type="PROSITE" id="PS50850"/>
    </source>
</evidence>
<accession>A0A177ADN8</accession>
<feature type="transmembrane region" description="Helical" evidence="6">
    <location>
        <begin position="118"/>
        <end position="137"/>
    </location>
</feature>
<evidence type="ECO:0000313" key="8">
    <source>
        <dbReference type="EMBL" id="OAF60208.1"/>
    </source>
</evidence>
<dbReference type="PANTHER" id="PTHR43791:SF46">
    <property type="entry name" value="MAJOR FACILITATOR SUPERFAMILY (MFS) PROFILE DOMAIN-CONTAINING PROTEIN-RELATED"/>
    <property type="match status" value="1"/>
</dbReference>
<gene>
    <name evidence="8" type="ORF">VC83_03159</name>
</gene>
<feature type="transmembrane region" description="Helical" evidence="6">
    <location>
        <begin position="144"/>
        <end position="163"/>
    </location>
</feature>
<evidence type="ECO:0000256" key="2">
    <source>
        <dbReference type="ARBA" id="ARBA00022448"/>
    </source>
</evidence>